<dbReference type="SMART" id="SM00490">
    <property type="entry name" value="HELICc"/>
    <property type="match status" value="1"/>
</dbReference>
<dbReference type="GO" id="GO:0009378">
    <property type="term" value="F:four-way junction helicase activity"/>
    <property type="evidence" value="ECO:0007669"/>
    <property type="project" value="TreeGrafter"/>
</dbReference>
<keyword evidence="3" id="KW-0067">ATP-binding</keyword>
<dbReference type="Pfam" id="PF00271">
    <property type="entry name" value="Helicase_C"/>
    <property type="match status" value="1"/>
</dbReference>
<feature type="domain" description="Helicase ATP-binding" evidence="7">
    <location>
        <begin position="290"/>
        <end position="456"/>
    </location>
</feature>
<dbReference type="GO" id="GO:0005524">
    <property type="term" value="F:ATP binding"/>
    <property type="evidence" value="ECO:0007669"/>
    <property type="project" value="UniProtKB-KW"/>
</dbReference>
<dbReference type="InterPro" id="IPR027417">
    <property type="entry name" value="P-loop_NTPase"/>
</dbReference>
<evidence type="ECO:0000256" key="1">
    <source>
        <dbReference type="ARBA" id="ARBA00005446"/>
    </source>
</evidence>
<proteinExistence type="inferred from homology"/>
<dbReference type="KEGG" id="amus:LMH87_007541"/>
<sequence length="900" mass="99946">MGHVWLGMPGRGPEVTTMRHCDGLQVMRNVFLYNGHVMVVTDRDKAKSIRDMGRKVARFLPDTMGRVFVAYIAWLLPAEEVLEQALELPATPQANKEFMWRHGKSARWNTEKLSALLQREMGTAVGVRLGVARYRIMVIEMGRIVQGLQLAEMERRIEDENNEGFEVDELSGELLHVGGSWNIVWDLQSTHSTRTARQHYAVHIGMPGHLTPTLLRNFHEVSRLWHAFLHKGTPLQPWGRRAQTERDSGTEDTAVETGDSEAEALVALQALEGEAATWRSHKQKECMHAILRLQGAQHLICVLPTGAGKSNLFMAPAVMAGRGTTVVIVPFSTLIDDLVGRAREKGVDAIQFRSSEVVTREAMPYVPRLVFVSADTAVAEDELFMAYVDRLAHGGHLQRIFVDEAHVAITDSSYREALTKLKELHRFTRPMVMLTATLMKTMERDFRAMVLLPNAAIIRDRTTKTNARYEFIQVGRKEGAVEKATVQFIRQAMASIASQEKCVVYCKSIADCRAIAEELGCLCHHSEMSDAERKGVIALWLSGQASPVIAATTGLGTGVNYGGIVVIVHQGIPYGLVDYIQQTGRGARQDGQTVQCIVIYDGVRPFEAKGITSVSLRNQHAMWTVATAPGCVREQIAMIMDGVLGECCGDVDGAVPCYQCAPRYVAEAGRGWQDTRREDAPVAVRGRDVGTDALARRADTEETRARGHAANASVFQEDVRARTADERMARQWLEEVKDSCAACYIKAFLVEEGGLDRHGVDYGQDVGAHEALGAACPALHSGMVSHRVFRARLRFAAHSCCFTCKLPLDWCAQAKADRGERDRCVYADKVLPVILVAASITRQAAWIRDEFAIDLSDEAAFVQWLAGRQRFMDTRGTNMHMLWVRILRKAYGPQMRVAGL</sequence>
<dbReference type="GO" id="GO:0005737">
    <property type="term" value="C:cytoplasm"/>
    <property type="evidence" value="ECO:0007669"/>
    <property type="project" value="TreeGrafter"/>
</dbReference>
<feature type="region of interest" description="Disordered" evidence="6">
    <location>
        <begin position="236"/>
        <end position="259"/>
    </location>
</feature>
<feature type="domain" description="Helicase C-terminal" evidence="8">
    <location>
        <begin position="488"/>
        <end position="633"/>
    </location>
</feature>
<organism evidence="9 10">
    <name type="scientific">Akanthomyces muscarius</name>
    <name type="common">Entomopathogenic fungus</name>
    <name type="synonym">Lecanicillium muscarium</name>
    <dbReference type="NCBI Taxonomy" id="2231603"/>
    <lineage>
        <taxon>Eukaryota</taxon>
        <taxon>Fungi</taxon>
        <taxon>Dikarya</taxon>
        <taxon>Ascomycota</taxon>
        <taxon>Pezizomycotina</taxon>
        <taxon>Sordariomycetes</taxon>
        <taxon>Hypocreomycetidae</taxon>
        <taxon>Hypocreales</taxon>
        <taxon>Cordycipitaceae</taxon>
        <taxon>Akanthomyces</taxon>
    </lineage>
</organism>
<evidence type="ECO:0000256" key="3">
    <source>
        <dbReference type="ARBA" id="ARBA00022840"/>
    </source>
</evidence>
<dbReference type="SUPFAM" id="SSF52540">
    <property type="entry name" value="P-loop containing nucleoside triphosphate hydrolases"/>
    <property type="match status" value="1"/>
</dbReference>
<dbReference type="EMBL" id="JAJHUN010000002">
    <property type="protein sequence ID" value="KAJ4161502.1"/>
    <property type="molecule type" value="Genomic_DNA"/>
</dbReference>
<name>A0A9W8UPW9_AKAMU</name>
<evidence type="ECO:0000313" key="9">
    <source>
        <dbReference type="EMBL" id="KAJ4161502.1"/>
    </source>
</evidence>
<comment type="catalytic activity">
    <reaction evidence="4">
        <text>Couples ATP hydrolysis with the unwinding of duplex DNA by translocating in the 3'-5' direction.</text>
        <dbReference type="EC" id="5.6.2.4"/>
    </reaction>
</comment>
<dbReference type="Pfam" id="PF00270">
    <property type="entry name" value="DEAD"/>
    <property type="match status" value="1"/>
</dbReference>
<dbReference type="PROSITE" id="PS51192">
    <property type="entry name" value="HELICASE_ATP_BIND_1"/>
    <property type="match status" value="1"/>
</dbReference>
<dbReference type="SMART" id="SM00487">
    <property type="entry name" value="DEXDc"/>
    <property type="match status" value="1"/>
</dbReference>
<dbReference type="PANTHER" id="PTHR13710">
    <property type="entry name" value="DNA HELICASE RECQ FAMILY MEMBER"/>
    <property type="match status" value="1"/>
</dbReference>
<accession>A0A9W8UPW9</accession>
<dbReference type="PROSITE" id="PS51194">
    <property type="entry name" value="HELICASE_CTER"/>
    <property type="match status" value="1"/>
</dbReference>
<dbReference type="Proteomes" id="UP001144673">
    <property type="component" value="Unassembled WGS sequence"/>
</dbReference>
<dbReference type="GO" id="GO:0000724">
    <property type="term" value="P:double-strand break repair via homologous recombination"/>
    <property type="evidence" value="ECO:0007669"/>
    <property type="project" value="TreeGrafter"/>
</dbReference>
<dbReference type="PANTHER" id="PTHR13710:SF154">
    <property type="entry name" value="RECQ HELICASE, PUTATIVE (AFU_ORTHOLOGUE AFUA_6G14720)-RELATED"/>
    <property type="match status" value="1"/>
</dbReference>
<keyword evidence="10" id="KW-1185">Reference proteome</keyword>
<dbReference type="RefSeq" id="XP_056057886.1">
    <property type="nucleotide sequence ID" value="XM_056199437.1"/>
</dbReference>
<dbReference type="InterPro" id="IPR014001">
    <property type="entry name" value="Helicase_ATP-bd"/>
</dbReference>
<dbReference type="GeneID" id="80894700"/>
<evidence type="ECO:0000259" key="8">
    <source>
        <dbReference type="PROSITE" id="PS51194"/>
    </source>
</evidence>
<comment type="similarity">
    <text evidence="1">Belongs to the helicase family. RecQ subfamily.</text>
</comment>
<dbReference type="InterPro" id="IPR001650">
    <property type="entry name" value="Helicase_C-like"/>
</dbReference>
<dbReference type="InterPro" id="IPR011545">
    <property type="entry name" value="DEAD/DEAH_box_helicase_dom"/>
</dbReference>
<protein>
    <recommendedName>
        <fullName evidence="5">DNA 3'-5' helicase</fullName>
        <ecNumber evidence="5">5.6.2.4</ecNumber>
    </recommendedName>
</protein>
<evidence type="ECO:0000256" key="5">
    <source>
        <dbReference type="ARBA" id="ARBA00034808"/>
    </source>
</evidence>
<evidence type="ECO:0000256" key="6">
    <source>
        <dbReference type="SAM" id="MobiDB-lite"/>
    </source>
</evidence>
<dbReference type="Gene3D" id="3.40.50.300">
    <property type="entry name" value="P-loop containing nucleotide triphosphate hydrolases"/>
    <property type="match status" value="2"/>
</dbReference>
<evidence type="ECO:0000313" key="10">
    <source>
        <dbReference type="Proteomes" id="UP001144673"/>
    </source>
</evidence>
<reference evidence="9" key="1">
    <citation type="journal article" date="2023" name="Access Microbiol">
        <title>De-novo genome assembly for Akanthomyces muscarius, a biocontrol agent of insect agricultural pests.</title>
        <authorList>
            <person name="Erdos Z."/>
            <person name="Studholme D.J."/>
            <person name="Raymond B."/>
            <person name="Sharma M."/>
        </authorList>
    </citation>
    <scope>NUCLEOTIDE SEQUENCE</scope>
    <source>
        <strain evidence="9">Ve6</strain>
    </source>
</reference>
<dbReference type="GO" id="GO:0043138">
    <property type="term" value="F:3'-5' DNA helicase activity"/>
    <property type="evidence" value="ECO:0007669"/>
    <property type="project" value="UniProtKB-EC"/>
</dbReference>
<dbReference type="GO" id="GO:0005694">
    <property type="term" value="C:chromosome"/>
    <property type="evidence" value="ECO:0007669"/>
    <property type="project" value="TreeGrafter"/>
</dbReference>
<keyword evidence="2" id="KW-0547">Nucleotide-binding</keyword>
<comment type="caution">
    <text evidence="9">The sequence shown here is derived from an EMBL/GenBank/DDBJ whole genome shotgun (WGS) entry which is preliminary data.</text>
</comment>
<dbReference type="AlphaFoldDB" id="A0A9W8UPW9"/>
<evidence type="ECO:0000256" key="4">
    <source>
        <dbReference type="ARBA" id="ARBA00034617"/>
    </source>
</evidence>
<dbReference type="GO" id="GO:0003676">
    <property type="term" value="F:nucleic acid binding"/>
    <property type="evidence" value="ECO:0007669"/>
    <property type="project" value="InterPro"/>
</dbReference>
<evidence type="ECO:0000256" key="2">
    <source>
        <dbReference type="ARBA" id="ARBA00022741"/>
    </source>
</evidence>
<dbReference type="EC" id="5.6.2.4" evidence="5"/>
<evidence type="ECO:0000259" key="7">
    <source>
        <dbReference type="PROSITE" id="PS51192"/>
    </source>
</evidence>
<gene>
    <name evidence="9" type="ORF">LMH87_007541</name>
</gene>